<dbReference type="HAMAP" id="MF_00795">
    <property type="entry name" value="CutC"/>
    <property type="match status" value="1"/>
</dbReference>
<dbReference type="EMBL" id="AP019367">
    <property type="protein sequence ID" value="BBH50065.1"/>
    <property type="molecule type" value="Genomic_DNA"/>
</dbReference>
<dbReference type="Gene3D" id="3.20.20.380">
    <property type="entry name" value="Copper homeostasis (CutC) domain"/>
    <property type="match status" value="1"/>
</dbReference>
<accession>A0A3G9KAK0</accession>
<protein>
    <recommendedName>
        <fullName evidence="2">PF03932 family protein CutC</fullName>
    </recommendedName>
</protein>
<dbReference type="AlphaFoldDB" id="A0A3G9KAK0"/>
<dbReference type="KEGG" id="pcat:Pcatena_06520"/>
<comment type="caution">
    <text evidence="2">Once thought to be involved in copper homeostasis, experiments in E.coli have shown this is not the case.</text>
</comment>
<dbReference type="PANTHER" id="PTHR12598">
    <property type="entry name" value="COPPER HOMEOSTASIS PROTEIN CUTC"/>
    <property type="match status" value="1"/>
</dbReference>
<comment type="similarity">
    <text evidence="1 2">Belongs to the CutC family.</text>
</comment>
<dbReference type="Proteomes" id="UP000273154">
    <property type="component" value="Chromosome"/>
</dbReference>
<evidence type="ECO:0000256" key="1">
    <source>
        <dbReference type="ARBA" id="ARBA00007768"/>
    </source>
</evidence>
<name>A0A3G9KAK0_9ACTN</name>
<keyword evidence="2" id="KW-0963">Cytoplasm</keyword>
<dbReference type="InterPro" id="IPR005627">
    <property type="entry name" value="CutC-like"/>
</dbReference>
<dbReference type="PANTHER" id="PTHR12598:SF0">
    <property type="entry name" value="COPPER HOMEOSTASIS PROTEIN CUTC HOMOLOG"/>
    <property type="match status" value="1"/>
</dbReference>
<dbReference type="OrthoDB" id="9815677at2"/>
<keyword evidence="4" id="KW-1185">Reference proteome</keyword>
<reference evidence="4" key="1">
    <citation type="submission" date="2018-11" db="EMBL/GenBank/DDBJ databases">
        <title>Comparative genomics of Parolsenella catena and Libanicoccus massiliensis: Reclassification of Libanicoccus massiliensis as Parolsenella massiliensis comb. nov.</title>
        <authorList>
            <person name="Sakamoto M."/>
            <person name="Ikeyama N."/>
            <person name="Murakami T."/>
            <person name="Mori H."/>
            <person name="Yuki M."/>
            <person name="Ohkuma M."/>
        </authorList>
    </citation>
    <scope>NUCLEOTIDE SEQUENCE [LARGE SCALE GENOMIC DNA]</scope>
    <source>
        <strain evidence="4">JCM 31932</strain>
    </source>
</reference>
<dbReference type="RefSeq" id="WP_126421599.1">
    <property type="nucleotide sequence ID" value="NZ_AP019367.1"/>
</dbReference>
<dbReference type="GO" id="GO:0005507">
    <property type="term" value="F:copper ion binding"/>
    <property type="evidence" value="ECO:0007669"/>
    <property type="project" value="TreeGrafter"/>
</dbReference>
<dbReference type="SUPFAM" id="SSF110395">
    <property type="entry name" value="CutC-like"/>
    <property type="match status" value="1"/>
</dbReference>
<dbReference type="Pfam" id="PF03932">
    <property type="entry name" value="CutC"/>
    <property type="match status" value="1"/>
</dbReference>
<comment type="subcellular location">
    <subcellularLocation>
        <location evidence="2">Cytoplasm</location>
    </subcellularLocation>
</comment>
<evidence type="ECO:0000256" key="2">
    <source>
        <dbReference type="HAMAP-Rule" id="MF_00795"/>
    </source>
</evidence>
<evidence type="ECO:0000313" key="4">
    <source>
        <dbReference type="Proteomes" id="UP000273154"/>
    </source>
</evidence>
<dbReference type="GeneID" id="88848781"/>
<dbReference type="InterPro" id="IPR036822">
    <property type="entry name" value="CutC-like_dom_sf"/>
</dbReference>
<proteinExistence type="inferred from homology"/>
<dbReference type="GO" id="GO:0005737">
    <property type="term" value="C:cytoplasm"/>
    <property type="evidence" value="ECO:0007669"/>
    <property type="project" value="UniProtKB-SubCell"/>
</dbReference>
<evidence type="ECO:0000313" key="3">
    <source>
        <dbReference type="EMBL" id="BBH50065.1"/>
    </source>
</evidence>
<sequence length="218" mass="23100">MGLLREFCAENMERVPAAVEAGAGRIELCDNLAVGGTSPSVGVVRAACAFCREHGVDVMVMVRPRGGDFAYSAAELAMMRDDIEVALSAGATGVVFGCEREGHLDTPATQVLLARVREVRPDAQVTFHMAFDKICAAEQPAVIDWLAEHGVTRILTHGGGEGTRIADNVGRLRAYVARAAGRIGILPGAGITWENAEDIAQAVGVPEVHGTRIVRLSR</sequence>
<gene>
    <name evidence="2 3" type="primary">cutC</name>
    <name evidence="3" type="ORF">Pcatena_06520</name>
</gene>
<organism evidence="3 4">
    <name type="scientific">Parolsenella catena</name>
    <dbReference type="NCBI Taxonomy" id="2003188"/>
    <lineage>
        <taxon>Bacteria</taxon>
        <taxon>Bacillati</taxon>
        <taxon>Actinomycetota</taxon>
        <taxon>Coriobacteriia</taxon>
        <taxon>Coriobacteriales</taxon>
        <taxon>Atopobiaceae</taxon>
        <taxon>Parolsenella</taxon>
    </lineage>
</organism>